<dbReference type="FunFam" id="1.25.40.180:FF:000029">
    <property type="entry name" value="Nuclear cap-binding protein"/>
    <property type="match status" value="1"/>
</dbReference>
<dbReference type="EMBL" id="LFYR01000981">
    <property type="protein sequence ID" value="KMZ66128.1"/>
    <property type="molecule type" value="Genomic_DNA"/>
</dbReference>
<evidence type="ECO:0000256" key="5">
    <source>
        <dbReference type="ARBA" id="ARBA00023242"/>
    </source>
</evidence>
<comment type="caution">
    <text evidence="8">The sequence shown here is derived from an EMBL/GenBank/DDBJ whole genome shotgun (WGS) entry which is preliminary data.</text>
</comment>
<comment type="subcellular location">
    <subcellularLocation>
        <location evidence="1">Nucleus</location>
    </subcellularLocation>
</comment>
<evidence type="ECO:0000256" key="2">
    <source>
        <dbReference type="ARBA" id="ARBA00007413"/>
    </source>
</evidence>
<dbReference type="GO" id="GO:0008380">
    <property type="term" value="P:RNA splicing"/>
    <property type="evidence" value="ECO:0007669"/>
    <property type="project" value="UniProtKB-KW"/>
</dbReference>
<evidence type="ECO:0000313" key="9">
    <source>
        <dbReference type="Proteomes" id="UP000036987"/>
    </source>
</evidence>
<dbReference type="InterPro" id="IPR003890">
    <property type="entry name" value="MIF4G-like_typ-3"/>
</dbReference>
<organism evidence="8 9">
    <name type="scientific">Zostera marina</name>
    <name type="common">Eelgrass</name>
    <dbReference type="NCBI Taxonomy" id="29655"/>
    <lineage>
        <taxon>Eukaryota</taxon>
        <taxon>Viridiplantae</taxon>
        <taxon>Streptophyta</taxon>
        <taxon>Embryophyta</taxon>
        <taxon>Tracheophyta</taxon>
        <taxon>Spermatophyta</taxon>
        <taxon>Magnoliopsida</taxon>
        <taxon>Liliopsida</taxon>
        <taxon>Zosteraceae</taxon>
        <taxon>Zostera</taxon>
    </lineage>
</organism>
<evidence type="ECO:0000256" key="4">
    <source>
        <dbReference type="ARBA" id="ARBA00023187"/>
    </source>
</evidence>
<dbReference type="Proteomes" id="UP000036987">
    <property type="component" value="Unassembled WGS sequence"/>
</dbReference>
<dbReference type="SUPFAM" id="SSF48371">
    <property type="entry name" value="ARM repeat"/>
    <property type="match status" value="3"/>
</dbReference>
<dbReference type="InterPro" id="IPR027159">
    <property type="entry name" value="CBP80"/>
</dbReference>
<feature type="region of interest" description="Disordered" evidence="6">
    <location>
        <begin position="725"/>
        <end position="753"/>
    </location>
</feature>
<dbReference type="GO" id="GO:0006397">
    <property type="term" value="P:mRNA processing"/>
    <property type="evidence" value="ECO:0007669"/>
    <property type="project" value="UniProtKB-KW"/>
</dbReference>
<dbReference type="STRING" id="29655.A0A0K9PAN6"/>
<name>A0A0K9PAN6_ZOSMR</name>
<dbReference type="Pfam" id="PF09088">
    <property type="entry name" value="MIF4G_like"/>
    <property type="match status" value="1"/>
</dbReference>
<dbReference type="OrthoDB" id="10252707at2759"/>
<evidence type="ECO:0000313" key="8">
    <source>
        <dbReference type="EMBL" id="KMZ66128.1"/>
    </source>
</evidence>
<dbReference type="Pfam" id="PF02854">
    <property type="entry name" value="MIF4G"/>
    <property type="match status" value="1"/>
</dbReference>
<protein>
    <submittedName>
        <fullName evidence="8">Nuclear cap-binding protein subunit</fullName>
    </submittedName>
</protein>
<dbReference type="GO" id="GO:0005846">
    <property type="term" value="C:nuclear cap binding complex"/>
    <property type="evidence" value="ECO:0000318"/>
    <property type="project" value="GO_Central"/>
</dbReference>
<keyword evidence="4" id="KW-0508">mRNA splicing</keyword>
<dbReference type="GO" id="GO:0006406">
    <property type="term" value="P:mRNA export from nucleus"/>
    <property type="evidence" value="ECO:0007669"/>
    <property type="project" value="InterPro"/>
</dbReference>
<feature type="compositionally biased region" description="Basic and acidic residues" evidence="6">
    <location>
        <begin position="739"/>
        <end position="753"/>
    </location>
</feature>
<evidence type="ECO:0000256" key="3">
    <source>
        <dbReference type="ARBA" id="ARBA00022664"/>
    </source>
</evidence>
<feature type="compositionally biased region" description="Acidic residues" evidence="6">
    <location>
        <begin position="727"/>
        <end position="738"/>
    </location>
</feature>
<feature type="domain" description="MIF4G" evidence="7">
    <location>
        <begin position="1"/>
        <end position="186"/>
    </location>
</feature>
<dbReference type="Gene3D" id="1.25.40.180">
    <property type="match status" value="3"/>
</dbReference>
<keyword evidence="9" id="KW-1185">Reference proteome</keyword>
<keyword evidence="5" id="KW-0539">Nucleus</keyword>
<dbReference type="GO" id="GO:0000339">
    <property type="term" value="F:RNA cap binding"/>
    <property type="evidence" value="ECO:0000318"/>
    <property type="project" value="GO_Central"/>
</dbReference>
<dbReference type="GO" id="GO:0000184">
    <property type="term" value="P:nuclear-transcribed mRNA catabolic process, nonsense-mediated decay"/>
    <property type="evidence" value="ECO:0000318"/>
    <property type="project" value="GO_Central"/>
</dbReference>
<dbReference type="Pfam" id="PF09090">
    <property type="entry name" value="MIF4G_like_2"/>
    <property type="match status" value="1"/>
</dbReference>
<feature type="non-terminal residue" evidence="8">
    <location>
        <position position="1"/>
    </location>
</feature>
<evidence type="ECO:0000259" key="7">
    <source>
        <dbReference type="SMART" id="SM00543"/>
    </source>
</evidence>
<gene>
    <name evidence="8" type="ORF">ZOSMA_2G01400</name>
</gene>
<accession>A0A0K9PAN6</accession>
<dbReference type="AlphaFoldDB" id="A0A0K9PAN6"/>
<keyword evidence="3" id="KW-0507">mRNA processing</keyword>
<dbReference type="GO" id="GO:0005634">
    <property type="term" value="C:nucleus"/>
    <property type="evidence" value="ECO:0000318"/>
    <property type="project" value="GO_Central"/>
</dbReference>
<sequence length="814" mass="93351">DICYAVLWRDFKNSKNQIMELILQCVMQLPHKIPFYGVLIGLINLEDEDIVKEFLNDSHSNLQDALQDGNCNSIRILFRFIAVLMCSKVLLPRSVVEAFETLLSSAATTIDEESGNPSWQPRADFYVSCICSSLPWCGLELFEQAPDDLERIMIGIQSYLGIRKHTSDHACSVFMLNEKKNLEEKDFLEDLWDRIQSCLRMGGKLTVPHLSFEVQLIDGQSHDFPLIKCPEQPQKVSTNSDISILKMKHEAKLAFPQRLHRLHIFPADKIENLQPIDRYVVEEYLLDVLFFFNGCRKECASYMVGLPVPFRYEYLMAETIFSQLLLLPQPPFRPFYYTLVIIDLCKALPGAFPAVIAGAVRVLFDRIAESDMECRFRLILWFTHHISNFQFIWLWDEWAHITNLPKWAPQRVFVQEVLEREVRLSYWDKIKKSIENAPLLDELMPPKVGSCFKFGTNDCNEKSEGRVLSAELSSMVKGRKTAREVTFWVEKSIITIHGLNFALVVVIQTLLNIGSKSFTHLTTLLERYGQVISKLCPDHEKQGLLIQEVSSYWKNSNQMTAITIDRLMGYRLVSSLVIVDWVFSSANVDQFHLKDLAWEVLRNAVNKTTNLMSDMRKEILSLEKSIVAAKDSEENCKVDLENAESKTLDVNGESPKGENPGRLKRLKSYLEKAKYHLTSLNESLEAKVALLARAVDENKALFLSLYRNFSVVLSQRLSDEAEIMTVDSEEPVSMETDQDNDKPTEGEGNEPKTVKYNISEREQWSRSTLGYAKAFSRQYASEILPHMELLDAEIFNGDVHPLFLKAVYDGLSRT</sequence>
<dbReference type="GO" id="GO:0003729">
    <property type="term" value="F:mRNA binding"/>
    <property type="evidence" value="ECO:0000318"/>
    <property type="project" value="GO_Central"/>
</dbReference>
<reference evidence="9" key="1">
    <citation type="journal article" date="2016" name="Nature">
        <title>The genome of the seagrass Zostera marina reveals angiosperm adaptation to the sea.</title>
        <authorList>
            <person name="Olsen J.L."/>
            <person name="Rouze P."/>
            <person name="Verhelst B."/>
            <person name="Lin Y.-C."/>
            <person name="Bayer T."/>
            <person name="Collen J."/>
            <person name="Dattolo E."/>
            <person name="De Paoli E."/>
            <person name="Dittami S."/>
            <person name="Maumus F."/>
            <person name="Michel G."/>
            <person name="Kersting A."/>
            <person name="Lauritano C."/>
            <person name="Lohaus R."/>
            <person name="Toepel M."/>
            <person name="Tonon T."/>
            <person name="Vanneste K."/>
            <person name="Amirebrahimi M."/>
            <person name="Brakel J."/>
            <person name="Bostroem C."/>
            <person name="Chovatia M."/>
            <person name="Grimwood J."/>
            <person name="Jenkins J.W."/>
            <person name="Jueterbock A."/>
            <person name="Mraz A."/>
            <person name="Stam W.T."/>
            <person name="Tice H."/>
            <person name="Bornberg-Bauer E."/>
            <person name="Green P.J."/>
            <person name="Pearson G.A."/>
            <person name="Procaccini G."/>
            <person name="Duarte C.M."/>
            <person name="Schmutz J."/>
            <person name="Reusch T.B.H."/>
            <person name="Van de Peer Y."/>
        </authorList>
    </citation>
    <scope>NUCLEOTIDE SEQUENCE [LARGE SCALE GENOMIC DNA]</scope>
    <source>
        <strain evidence="9">cv. Finnish</strain>
    </source>
</reference>
<dbReference type="InterPro" id="IPR015172">
    <property type="entry name" value="MIF4G-like_typ-1"/>
</dbReference>
<comment type="similarity">
    <text evidence="2">Belongs to the NCBP1 family.</text>
</comment>
<proteinExistence type="inferred from homology"/>
<evidence type="ECO:0000256" key="6">
    <source>
        <dbReference type="SAM" id="MobiDB-lite"/>
    </source>
</evidence>
<evidence type="ECO:0000256" key="1">
    <source>
        <dbReference type="ARBA" id="ARBA00004123"/>
    </source>
</evidence>
<dbReference type="PANTHER" id="PTHR12412">
    <property type="entry name" value="CAP BINDING PROTEIN"/>
    <property type="match status" value="1"/>
</dbReference>
<dbReference type="InterPro" id="IPR016024">
    <property type="entry name" value="ARM-type_fold"/>
</dbReference>
<dbReference type="SMART" id="SM00543">
    <property type="entry name" value="MIF4G"/>
    <property type="match status" value="1"/>
</dbReference>
<dbReference type="InterPro" id="IPR015174">
    <property type="entry name" value="MIF4G-like_typ-2"/>
</dbReference>
<dbReference type="PANTHER" id="PTHR12412:SF2">
    <property type="entry name" value="NUCLEAR CAP-BINDING PROTEIN SUBUNIT 1"/>
    <property type="match status" value="1"/>
</dbReference>